<evidence type="ECO:0000256" key="4">
    <source>
        <dbReference type="ARBA" id="ARBA00022737"/>
    </source>
</evidence>
<reference evidence="7" key="1">
    <citation type="submission" date="2021-02" db="EMBL/GenBank/DDBJ databases">
        <authorList>
            <person name="Dougan E. K."/>
            <person name="Rhodes N."/>
            <person name="Thang M."/>
            <person name="Chan C."/>
        </authorList>
    </citation>
    <scope>NUCLEOTIDE SEQUENCE</scope>
</reference>
<feature type="repeat" description="WD" evidence="6">
    <location>
        <begin position="51"/>
        <end position="84"/>
    </location>
</feature>
<dbReference type="GO" id="GO:0031080">
    <property type="term" value="C:nuclear pore outer ring"/>
    <property type="evidence" value="ECO:0007669"/>
    <property type="project" value="TreeGrafter"/>
</dbReference>
<dbReference type="Proteomes" id="UP000626109">
    <property type="component" value="Unassembled WGS sequence"/>
</dbReference>
<dbReference type="GO" id="GO:0015031">
    <property type="term" value="P:protein transport"/>
    <property type="evidence" value="ECO:0007669"/>
    <property type="project" value="UniProtKB-KW"/>
</dbReference>
<dbReference type="InterPro" id="IPR001680">
    <property type="entry name" value="WD40_rpt"/>
</dbReference>
<dbReference type="InterPro" id="IPR036322">
    <property type="entry name" value="WD40_repeat_dom_sf"/>
</dbReference>
<keyword evidence="3 6" id="KW-0853">WD repeat</keyword>
<dbReference type="PANTHER" id="PTHR11024">
    <property type="entry name" value="NUCLEAR PORE COMPLEX PROTEIN SEC13 / SEH1 FAMILY MEMBER"/>
    <property type="match status" value="1"/>
</dbReference>
<dbReference type="InterPro" id="IPR037363">
    <property type="entry name" value="Sec13/Seh1_fam"/>
</dbReference>
<keyword evidence="2" id="KW-0813">Transport</keyword>
<feature type="repeat" description="WD" evidence="6">
    <location>
        <begin position="9"/>
        <end position="44"/>
    </location>
</feature>
<dbReference type="SMART" id="SM00320">
    <property type="entry name" value="WD40"/>
    <property type="match status" value="3"/>
</dbReference>
<evidence type="ECO:0000313" key="8">
    <source>
        <dbReference type="Proteomes" id="UP000626109"/>
    </source>
</evidence>
<evidence type="ECO:0000256" key="2">
    <source>
        <dbReference type="ARBA" id="ARBA00022448"/>
    </source>
</evidence>
<evidence type="ECO:0000313" key="7">
    <source>
        <dbReference type="EMBL" id="CAE8706583.1"/>
    </source>
</evidence>
<dbReference type="AlphaFoldDB" id="A0A813KQN4"/>
<comment type="similarity">
    <text evidence="1">Belongs to the WD repeat SEC13 family.</text>
</comment>
<keyword evidence="5" id="KW-0653">Protein transport</keyword>
<organism evidence="7 8">
    <name type="scientific">Polarella glacialis</name>
    <name type="common">Dinoflagellate</name>
    <dbReference type="NCBI Taxonomy" id="89957"/>
    <lineage>
        <taxon>Eukaryota</taxon>
        <taxon>Sar</taxon>
        <taxon>Alveolata</taxon>
        <taxon>Dinophyceae</taxon>
        <taxon>Suessiales</taxon>
        <taxon>Suessiaceae</taxon>
        <taxon>Polarella</taxon>
    </lineage>
</organism>
<dbReference type="InterPro" id="IPR019775">
    <property type="entry name" value="WD40_repeat_CS"/>
</dbReference>
<dbReference type="SUPFAM" id="SSF50978">
    <property type="entry name" value="WD40 repeat-like"/>
    <property type="match status" value="1"/>
</dbReference>
<keyword evidence="4" id="KW-0677">Repeat</keyword>
<dbReference type="PROSITE" id="PS50294">
    <property type="entry name" value="WD_REPEATS_REGION"/>
    <property type="match status" value="1"/>
</dbReference>
<evidence type="ECO:0000256" key="1">
    <source>
        <dbReference type="ARBA" id="ARBA00010102"/>
    </source>
</evidence>
<dbReference type="Gene3D" id="2.130.10.10">
    <property type="entry name" value="YVTN repeat-like/Quinoprotein amine dehydrogenase"/>
    <property type="match status" value="1"/>
</dbReference>
<name>A0A813KQN4_POLGL</name>
<dbReference type="Pfam" id="PF00400">
    <property type="entry name" value="WD40"/>
    <property type="match status" value="2"/>
</dbReference>
<accession>A0A813KQN4</accession>
<feature type="non-terminal residue" evidence="7">
    <location>
        <position position="1"/>
    </location>
</feature>
<gene>
    <name evidence="7" type="ORF">PGLA2088_LOCUS34259</name>
</gene>
<evidence type="ECO:0000256" key="6">
    <source>
        <dbReference type="PROSITE-ProRule" id="PRU00221"/>
    </source>
</evidence>
<proteinExistence type="inferred from homology"/>
<dbReference type="GO" id="GO:0005198">
    <property type="term" value="F:structural molecule activity"/>
    <property type="evidence" value="ECO:0007669"/>
    <property type="project" value="InterPro"/>
</dbReference>
<dbReference type="PROSITE" id="PS50082">
    <property type="entry name" value="WD_REPEATS_2"/>
    <property type="match status" value="2"/>
</dbReference>
<evidence type="ECO:0000256" key="3">
    <source>
        <dbReference type="ARBA" id="ARBA00022574"/>
    </source>
</evidence>
<sequence length="144" mass="15787">MAQNVSPLDTAHQGPIHAASLDHFGRRLATAADDNSVRVWDLETRCFLAELQGHKGSVWAVVWAHPRYGPLLSSAGEDRCVLLWREAEGEWCQVHRHELEGAVLSIAFSPWEYGLQLAAACSDSQVVVLSLSEDAERAGKAVVE</sequence>
<evidence type="ECO:0000256" key="5">
    <source>
        <dbReference type="ARBA" id="ARBA00022927"/>
    </source>
</evidence>
<protein>
    <recommendedName>
        <fullName evidence="9">Protein transport protein SEC13</fullName>
    </recommendedName>
</protein>
<dbReference type="PROSITE" id="PS00678">
    <property type="entry name" value="WD_REPEATS_1"/>
    <property type="match status" value="1"/>
</dbReference>
<feature type="non-terminal residue" evidence="7">
    <location>
        <position position="144"/>
    </location>
</feature>
<comment type="caution">
    <text evidence="7">The sequence shown here is derived from an EMBL/GenBank/DDBJ whole genome shotgun (WGS) entry which is preliminary data.</text>
</comment>
<dbReference type="InterPro" id="IPR015943">
    <property type="entry name" value="WD40/YVTN_repeat-like_dom_sf"/>
</dbReference>
<dbReference type="EMBL" id="CAJNNW010031244">
    <property type="protein sequence ID" value="CAE8706583.1"/>
    <property type="molecule type" value="Genomic_DNA"/>
</dbReference>
<evidence type="ECO:0008006" key="9">
    <source>
        <dbReference type="Google" id="ProtNLM"/>
    </source>
</evidence>